<dbReference type="EMBL" id="PEDP01000330">
    <property type="protein sequence ID" value="POS86442.1"/>
    <property type="molecule type" value="Genomic_DNA"/>
</dbReference>
<comment type="caution">
    <text evidence="2">The sequence shown here is derived from an EMBL/GenBank/DDBJ whole genome shotgun (WGS) entry which is preliminary data.</text>
</comment>
<evidence type="ECO:0000256" key="1">
    <source>
        <dbReference type="SAM" id="Phobius"/>
    </source>
</evidence>
<organism evidence="2 3">
    <name type="scientific">Erysiphe pulchra</name>
    <dbReference type="NCBI Taxonomy" id="225359"/>
    <lineage>
        <taxon>Eukaryota</taxon>
        <taxon>Fungi</taxon>
        <taxon>Dikarya</taxon>
        <taxon>Ascomycota</taxon>
        <taxon>Pezizomycotina</taxon>
        <taxon>Leotiomycetes</taxon>
        <taxon>Erysiphales</taxon>
        <taxon>Erysiphaceae</taxon>
        <taxon>Erysiphe</taxon>
    </lineage>
</organism>
<keyword evidence="3" id="KW-1185">Reference proteome</keyword>
<sequence>MSILAYHLTIRLFVLWEKRNTPAYLGPPIWALLHMLVVVLLNSVVLLSLSILLCRIVYGLVTNTTMIESWEIERHEELVNRCRKNGGYVYAAGGERILIEHQEFPYDIGIWKNLCQAMGTKNIFMWFMPFGGAPTIDSAGNWEVNGFEDEDKFWPPPNPDKFQQHSWRQRENSIKMNTERLDMSVTAYKARQNYDLKRRGHVRNILIDNSLDDSSRSLADCSYEEEIGIDGEKGWTNSDGDRLQDFGVDEEEADLFRF</sequence>
<name>A0A2S4PWS6_9PEZI</name>
<gene>
    <name evidence="2" type="ORF">EPUL_001526</name>
</gene>
<dbReference type="OrthoDB" id="331948at2759"/>
<dbReference type="STRING" id="225359.A0A2S4PWS6"/>
<protein>
    <recommendedName>
        <fullName evidence="4">Palmitoyltransferase pfa4</fullName>
    </recommendedName>
</protein>
<feature type="transmembrane region" description="Helical" evidence="1">
    <location>
        <begin position="29"/>
        <end position="58"/>
    </location>
</feature>
<proteinExistence type="predicted"/>
<reference evidence="2 3" key="1">
    <citation type="submission" date="2017-10" db="EMBL/GenBank/DDBJ databases">
        <title>Development of genomic resources for the powdery mildew, Erysiphe pulchra.</title>
        <authorList>
            <person name="Wadl P.A."/>
            <person name="Mack B.M."/>
            <person name="Moore G."/>
            <person name="Beltz S.B."/>
        </authorList>
    </citation>
    <scope>NUCLEOTIDE SEQUENCE [LARGE SCALE GENOMIC DNA]</scope>
    <source>
        <strain evidence="2">Cflorida</strain>
    </source>
</reference>
<accession>A0A2S4PWS6</accession>
<keyword evidence="1" id="KW-1133">Transmembrane helix</keyword>
<keyword evidence="1" id="KW-0812">Transmembrane</keyword>
<dbReference type="Proteomes" id="UP000237438">
    <property type="component" value="Unassembled WGS sequence"/>
</dbReference>
<evidence type="ECO:0000313" key="3">
    <source>
        <dbReference type="Proteomes" id="UP000237438"/>
    </source>
</evidence>
<dbReference type="AlphaFoldDB" id="A0A2S4PWS6"/>
<evidence type="ECO:0000313" key="2">
    <source>
        <dbReference type="EMBL" id="POS86442.1"/>
    </source>
</evidence>
<keyword evidence="1" id="KW-0472">Membrane</keyword>
<evidence type="ECO:0008006" key="4">
    <source>
        <dbReference type="Google" id="ProtNLM"/>
    </source>
</evidence>